<comment type="caution">
    <text evidence="1">The sequence shown here is derived from an EMBL/GenBank/DDBJ whole genome shotgun (WGS) entry which is preliminary data.</text>
</comment>
<dbReference type="Proteomes" id="UP000070344">
    <property type="component" value="Unassembled WGS sequence"/>
</dbReference>
<accession>A0A133UWU3</accession>
<name>A0A133UWU3_9EURY</name>
<organism evidence="1 2">
    <name type="scientific">candidate division MSBL1 archaeon SCGC-AAA259O05</name>
    <dbReference type="NCBI Taxonomy" id="1698271"/>
    <lineage>
        <taxon>Archaea</taxon>
        <taxon>Methanobacteriati</taxon>
        <taxon>Methanobacteriota</taxon>
        <taxon>candidate division MSBL1</taxon>
    </lineage>
</organism>
<proteinExistence type="predicted"/>
<gene>
    <name evidence="1" type="ORF">AKJ41_06430</name>
</gene>
<keyword evidence="2" id="KW-1185">Reference proteome</keyword>
<evidence type="ECO:0000313" key="2">
    <source>
        <dbReference type="Proteomes" id="UP000070344"/>
    </source>
</evidence>
<protein>
    <submittedName>
        <fullName evidence="1">Uncharacterized protein</fullName>
    </submittedName>
</protein>
<dbReference type="AlphaFoldDB" id="A0A133UWU3"/>
<reference evidence="1 2" key="1">
    <citation type="journal article" date="2016" name="Sci. Rep.">
        <title>Metabolic traits of an uncultured archaeal lineage -MSBL1- from brine pools of the Red Sea.</title>
        <authorList>
            <person name="Mwirichia R."/>
            <person name="Alam I."/>
            <person name="Rashid M."/>
            <person name="Vinu M."/>
            <person name="Ba-Alawi W."/>
            <person name="Anthony Kamau A."/>
            <person name="Kamanda Ngugi D."/>
            <person name="Goker M."/>
            <person name="Klenk H.P."/>
            <person name="Bajic V."/>
            <person name="Stingl U."/>
        </authorList>
    </citation>
    <scope>NUCLEOTIDE SEQUENCE [LARGE SCALE GENOMIC DNA]</scope>
    <source>
        <strain evidence="1">SCGC-AAA259O05</strain>
    </source>
</reference>
<evidence type="ECO:0000313" key="1">
    <source>
        <dbReference type="EMBL" id="KXA98645.1"/>
    </source>
</evidence>
<dbReference type="EMBL" id="LHXV01000140">
    <property type="protein sequence ID" value="KXA98645.1"/>
    <property type="molecule type" value="Genomic_DNA"/>
</dbReference>
<sequence length="103" mass="12421">MNNNGCVAVDFYHAKRTDVIQYCVRFWKAEELFGVINFSRQLCFGGYLGMVWRRAYGFYRRRKREAYGRLRSDPLFQKFIAFIRWRLRRSLFPGYAPAPHPEN</sequence>